<dbReference type="GO" id="GO:0098703">
    <property type="term" value="P:calcium ion import across plasma membrane"/>
    <property type="evidence" value="ECO:0007669"/>
    <property type="project" value="TreeGrafter"/>
</dbReference>
<keyword evidence="1" id="KW-0677">Repeat</keyword>
<dbReference type="InterPro" id="IPR024862">
    <property type="entry name" value="TRPV"/>
</dbReference>
<feature type="compositionally biased region" description="Basic and acidic residues" evidence="2">
    <location>
        <begin position="43"/>
        <end position="54"/>
    </location>
</feature>
<keyword evidence="3" id="KW-0472">Membrane</keyword>
<comment type="caution">
    <text evidence="4">The sequence shown here is derived from an EMBL/GenBank/DDBJ whole genome shotgun (WGS) entry which is preliminary data.</text>
</comment>
<keyword evidence="5" id="KW-1185">Reference proteome</keyword>
<dbReference type="GO" id="GO:0005262">
    <property type="term" value="F:calcium channel activity"/>
    <property type="evidence" value="ECO:0007669"/>
    <property type="project" value="TreeGrafter"/>
</dbReference>
<dbReference type="Gene3D" id="1.25.40.20">
    <property type="entry name" value="Ankyrin repeat-containing domain"/>
    <property type="match status" value="1"/>
</dbReference>
<dbReference type="InterPro" id="IPR036770">
    <property type="entry name" value="Ankyrin_rpt-contain_sf"/>
</dbReference>
<accession>A0A8S4P0R5</accession>
<sequence>MSEHNLNKLEFFPPNEEDNKSKSTKNIKIDIEKSPGFKSKTNKVSDIENEHQQEDKDLDKITKLRDNLLTDINAKDKEGFTTDIEEYKKLKAAGIISRLGEPRMCVREETTLLRLAVIAKFDEAATTLLKLSDMETIFKQHTRNQEYIGGTVLHDAIANDMQQIVKLLSEKLTFEDFHCLMACQATGTFFKDYFQGYELPLVIASWVGNFEMAKLLLQIDPHGIYLKDTSGNNLLHSLILMCDEENEDVTNFTTMMYMMIYEAEGGKVALQYMLEMTDNNNQTPMMLAIRKGEFRFVQLILNTVYKETVGKYGPASFVNFDITEIEQYPEISSQSGIVYVGTSSNCKRFPQLLSLQPWDRLLKLRWDAYKWSMLISMLIQLGMLIWFAVVVTITPSNEELADMHNTTQFATNESKELSFLEQLGYFGTFGMAQFIGECLFILYGATGVVFQTTVIFAIIIVLRVKGRLTFGEVFKRMFNPVTGSVMYAIAYLIFSICMVLSFASKVGGLDRSTNTTASICIVCGFLCLTVYYRAIDYTSFFTVTVNKMLFGDVFRFVVIITGYLFGFGTAFYILYKDTVGGPPIDMENYGESIITTYKLMLGLVDLKTMKVEYEGILVAFYVTYTLLMTVMLFNMLIGIMANTINDTAEQKQYLSKLQRLSSILVLEFTQFWSKGFATWAIKKGKLQIKTKMFAGKEQKRLFLQCMEVDHNERFCFSKESTESNVLRRLKTPF</sequence>
<dbReference type="PANTHER" id="PTHR10582">
    <property type="entry name" value="TRANSIENT RECEPTOR POTENTIAL ION CHANNEL PROTEIN"/>
    <property type="match status" value="1"/>
</dbReference>
<evidence type="ECO:0000256" key="3">
    <source>
        <dbReference type="SAM" id="Phobius"/>
    </source>
</evidence>
<dbReference type="AlphaFoldDB" id="A0A8S4P0R5"/>
<dbReference type="Proteomes" id="UP000749559">
    <property type="component" value="Unassembled WGS sequence"/>
</dbReference>
<keyword evidence="3" id="KW-0812">Transmembrane</keyword>
<dbReference type="PANTHER" id="PTHR10582:SF2">
    <property type="entry name" value="INACTIVE"/>
    <property type="match status" value="1"/>
</dbReference>
<organism evidence="4 5">
    <name type="scientific">Owenia fusiformis</name>
    <name type="common">Polychaete worm</name>
    <dbReference type="NCBI Taxonomy" id="6347"/>
    <lineage>
        <taxon>Eukaryota</taxon>
        <taxon>Metazoa</taxon>
        <taxon>Spiralia</taxon>
        <taxon>Lophotrochozoa</taxon>
        <taxon>Annelida</taxon>
        <taxon>Polychaeta</taxon>
        <taxon>Sedentaria</taxon>
        <taxon>Canalipalpata</taxon>
        <taxon>Sabellida</taxon>
        <taxon>Oweniida</taxon>
        <taxon>Oweniidae</taxon>
        <taxon>Owenia</taxon>
    </lineage>
</organism>
<feature type="transmembrane region" description="Helical" evidence="3">
    <location>
        <begin position="371"/>
        <end position="393"/>
    </location>
</feature>
<feature type="transmembrane region" description="Helical" evidence="3">
    <location>
        <begin position="440"/>
        <end position="464"/>
    </location>
</feature>
<dbReference type="SUPFAM" id="SSF48403">
    <property type="entry name" value="Ankyrin repeat"/>
    <property type="match status" value="1"/>
</dbReference>
<reference evidence="4" key="1">
    <citation type="submission" date="2022-03" db="EMBL/GenBank/DDBJ databases">
        <authorList>
            <person name="Martin C."/>
        </authorList>
    </citation>
    <scope>NUCLEOTIDE SEQUENCE</scope>
</reference>
<dbReference type="GO" id="GO:0005886">
    <property type="term" value="C:plasma membrane"/>
    <property type="evidence" value="ECO:0007669"/>
    <property type="project" value="TreeGrafter"/>
</dbReference>
<dbReference type="EMBL" id="CAIIXF020000007">
    <property type="protein sequence ID" value="CAH1788024.1"/>
    <property type="molecule type" value="Genomic_DNA"/>
</dbReference>
<feature type="compositionally biased region" description="Basic and acidic residues" evidence="2">
    <location>
        <begin position="17"/>
        <end position="35"/>
    </location>
</feature>
<evidence type="ECO:0000256" key="1">
    <source>
        <dbReference type="ARBA" id="ARBA00022737"/>
    </source>
</evidence>
<dbReference type="OrthoDB" id="6281279at2759"/>
<proteinExistence type="predicted"/>
<feature type="transmembrane region" description="Helical" evidence="3">
    <location>
        <begin position="485"/>
        <end position="503"/>
    </location>
</feature>
<name>A0A8S4P0R5_OWEFU</name>
<feature type="transmembrane region" description="Helical" evidence="3">
    <location>
        <begin position="616"/>
        <end position="641"/>
    </location>
</feature>
<protein>
    <submittedName>
        <fullName evidence="4">Uncharacterized protein</fullName>
    </submittedName>
</protein>
<keyword evidence="3" id="KW-1133">Transmembrane helix</keyword>
<gene>
    <name evidence="4" type="ORF">OFUS_LOCUS13631</name>
</gene>
<evidence type="ECO:0000256" key="2">
    <source>
        <dbReference type="SAM" id="MobiDB-lite"/>
    </source>
</evidence>
<feature type="transmembrane region" description="Helical" evidence="3">
    <location>
        <begin position="553"/>
        <end position="575"/>
    </location>
</feature>
<feature type="transmembrane region" description="Helical" evidence="3">
    <location>
        <begin position="515"/>
        <end position="532"/>
    </location>
</feature>
<evidence type="ECO:0000313" key="5">
    <source>
        <dbReference type="Proteomes" id="UP000749559"/>
    </source>
</evidence>
<evidence type="ECO:0000313" key="4">
    <source>
        <dbReference type="EMBL" id="CAH1788024.1"/>
    </source>
</evidence>
<feature type="region of interest" description="Disordered" evidence="2">
    <location>
        <begin position="1"/>
        <end position="54"/>
    </location>
</feature>